<gene>
    <name evidence="1" type="ORF">ACJDU8_17090</name>
</gene>
<name>A0ABW8SQ11_9CLOT</name>
<evidence type="ECO:0000313" key="2">
    <source>
        <dbReference type="Proteomes" id="UP001623660"/>
    </source>
</evidence>
<sequence>MSVFKDLGANKSIGSNMVSLLSYYTYSSIIPIFLETDDAIYLDGIPCDKYTLAPITFYKDRIKGYYLNTIGFMTCPYTSTRVFDRDMADSNKFPYRMPYLPVNTLLKNNARLSNGDEVVLAPTGTLAATNKSSIVLVISKSTNKITWINSADLGNYKTGIIALDDNRFITGRVGYGGTVNTDNTGRQEGTLRCFNKSTGAISTITLCTLGYIHNIIGKTSVGDLIVLHSIQTGVPTSTGGYTIKITFAISKISIVDLSITNLLTIGVTTPSNTAYAQDLHFEPALTLDNSTVYYVDATVEDTAYRGAKYTIGKATIDLNNGVATQVPITVDLNGLVPALYHMPEIGASIRSVECTNIILSYLNFGGKEYLIATNTSNTSATTNLTNTPANYASYCYMYLFEINGNTLKLVDYRPCPGGSADIPQAVFPMNNAKNILVVRQNGLDIFTVDTTTSKLILQDTINESIYSCGIDELERVWYVTSLDGLVNDAKIKVFSVGAIILVNTDFADSNLTYQGQDIDSNVNVSTRDNAGNRVATNLQLLLEGNAIFTSTGTKTINITTNASVDISVPIKVQGDGMISVYTNIVPAV</sequence>
<organism evidence="1 2">
    <name type="scientific">Candidatus Clostridium eludens</name>
    <dbReference type="NCBI Taxonomy" id="3381663"/>
    <lineage>
        <taxon>Bacteria</taxon>
        <taxon>Bacillati</taxon>
        <taxon>Bacillota</taxon>
        <taxon>Clostridia</taxon>
        <taxon>Eubacteriales</taxon>
        <taxon>Clostridiaceae</taxon>
        <taxon>Clostridium</taxon>
    </lineage>
</organism>
<comment type="caution">
    <text evidence="1">The sequence shown here is derived from an EMBL/GenBank/DDBJ whole genome shotgun (WGS) entry which is preliminary data.</text>
</comment>
<reference evidence="1 2" key="1">
    <citation type="submission" date="2024-11" db="EMBL/GenBank/DDBJ databases">
        <authorList>
            <person name="Heng Y.C."/>
            <person name="Lim A.C.H."/>
            <person name="Lee J.K.Y."/>
            <person name="Kittelmann S."/>
        </authorList>
    </citation>
    <scope>NUCLEOTIDE SEQUENCE [LARGE SCALE GENOMIC DNA]</scope>
    <source>
        <strain evidence="1 2">WILCCON 0269</strain>
    </source>
</reference>
<protein>
    <submittedName>
        <fullName evidence="1">Uncharacterized protein</fullName>
    </submittedName>
</protein>
<dbReference type="RefSeq" id="WP_406793364.1">
    <property type="nucleotide sequence ID" value="NZ_JBJHZX010000028.1"/>
</dbReference>
<keyword evidence="2" id="KW-1185">Reference proteome</keyword>
<evidence type="ECO:0000313" key="1">
    <source>
        <dbReference type="EMBL" id="MFL0197259.1"/>
    </source>
</evidence>
<accession>A0ABW8SQ11</accession>
<dbReference type="EMBL" id="JBJHZX010000028">
    <property type="protein sequence ID" value="MFL0197259.1"/>
    <property type="molecule type" value="Genomic_DNA"/>
</dbReference>
<dbReference type="Proteomes" id="UP001623660">
    <property type="component" value="Unassembled WGS sequence"/>
</dbReference>
<proteinExistence type="predicted"/>